<protein>
    <submittedName>
        <fullName evidence="1">Uncharacterized protein</fullName>
    </submittedName>
</protein>
<name>A0ABT0DYS9_9SPHN</name>
<accession>A0ABT0DYS9</accession>
<evidence type="ECO:0000313" key="1">
    <source>
        <dbReference type="EMBL" id="MCK0532269.1"/>
    </source>
</evidence>
<keyword evidence="2" id="KW-1185">Reference proteome</keyword>
<reference evidence="1 2" key="1">
    <citation type="submission" date="2022-04" db="EMBL/GenBank/DDBJ databases">
        <authorList>
            <person name="Huq M.A."/>
        </authorList>
    </citation>
    <scope>NUCLEOTIDE SEQUENCE [LARGE SCALE GENOMIC DNA]</scope>
    <source>
        <strain evidence="1 2">MAH-33</strain>
    </source>
</reference>
<dbReference type="Proteomes" id="UP001203512">
    <property type="component" value="Unassembled WGS sequence"/>
</dbReference>
<dbReference type="RefSeq" id="WP_097092627.1">
    <property type="nucleotide sequence ID" value="NZ_JALKHS010000008.1"/>
</dbReference>
<gene>
    <name evidence="1" type="ORF">MU848_11825</name>
</gene>
<sequence>MAGVDGAYDCVAKTPLGEQKGVLTVISSGDSFHGTFAGMMGSLDVAEGKVQGNKLSWKMNMTMPMPITMDCEAEVSGDSINGTMQLGAFGAAGFSGTRRV</sequence>
<evidence type="ECO:0000313" key="2">
    <source>
        <dbReference type="Proteomes" id="UP001203512"/>
    </source>
</evidence>
<proteinExistence type="predicted"/>
<comment type="caution">
    <text evidence="1">The sequence shown here is derived from an EMBL/GenBank/DDBJ whole genome shotgun (WGS) entry which is preliminary data.</text>
</comment>
<organism evidence="1 2">
    <name type="scientific">Sphingobium agri</name>
    <dbReference type="NCBI Taxonomy" id="2933566"/>
    <lineage>
        <taxon>Bacteria</taxon>
        <taxon>Pseudomonadati</taxon>
        <taxon>Pseudomonadota</taxon>
        <taxon>Alphaproteobacteria</taxon>
        <taxon>Sphingomonadales</taxon>
        <taxon>Sphingomonadaceae</taxon>
        <taxon>Sphingobium</taxon>
    </lineage>
</organism>
<dbReference type="EMBL" id="JALKHS010000008">
    <property type="protein sequence ID" value="MCK0532269.1"/>
    <property type="molecule type" value="Genomic_DNA"/>
</dbReference>